<reference evidence="2 3" key="1">
    <citation type="submission" date="2014-01" db="EMBL/GenBank/DDBJ databases">
        <authorList>
            <consortium name="DOE Joint Genome Institute"/>
            <person name="Anderson I."/>
            <person name="Huntemann M."/>
            <person name="Han J."/>
            <person name="Chen A."/>
            <person name="Kyrpides N."/>
            <person name="Mavromatis K."/>
            <person name="Markowitz V."/>
            <person name="Palaniappan K."/>
            <person name="Ivanova N."/>
            <person name="Schaumberg A."/>
            <person name="Pati A."/>
            <person name="Liolios K."/>
            <person name="Nordberg H.P."/>
            <person name="Cantor M.N."/>
            <person name="Hua S.X."/>
            <person name="Woyke T."/>
        </authorList>
    </citation>
    <scope>NUCLEOTIDE SEQUENCE [LARGE SCALE GENOMIC DNA]</scope>
    <source>
        <strain evidence="2 3">XH-48</strain>
        <plasmid evidence="3">3</plasmid>
    </source>
</reference>
<keyword evidence="2" id="KW-0614">Plasmid</keyword>
<dbReference type="EMBL" id="CP007059">
    <property type="protein sequence ID" value="AHG02430.1"/>
    <property type="molecule type" value="Genomic_DNA"/>
</dbReference>
<dbReference type="OrthoDB" id="300423at2157"/>
<dbReference type="Proteomes" id="UP000019024">
    <property type="component" value="Plasmid unnamed4"/>
</dbReference>
<organism evidence="2 3">
    <name type="scientific">Halostagnicola larsenii XH-48</name>
    <dbReference type="NCBI Taxonomy" id="797299"/>
    <lineage>
        <taxon>Archaea</taxon>
        <taxon>Methanobacteriati</taxon>
        <taxon>Methanobacteriota</taxon>
        <taxon>Stenosarchaea group</taxon>
        <taxon>Halobacteria</taxon>
        <taxon>Halobacteriales</taxon>
        <taxon>Natrialbaceae</taxon>
        <taxon>Halostagnicola</taxon>
    </lineage>
</organism>
<evidence type="ECO:0000313" key="3">
    <source>
        <dbReference type="Proteomes" id="UP000019024"/>
    </source>
</evidence>
<dbReference type="AlphaFoldDB" id="W0JZ04"/>
<geneLocation type="plasmid" evidence="3">
    <name>3</name>
</geneLocation>
<dbReference type="InterPro" id="IPR058276">
    <property type="entry name" value="DUF7970"/>
</dbReference>
<evidence type="ECO:0000313" key="2">
    <source>
        <dbReference type="EMBL" id="AHG02430.1"/>
    </source>
</evidence>
<dbReference type="eggNOG" id="arCOG08898">
    <property type="taxonomic scope" value="Archaea"/>
</dbReference>
<sequence>MPDDNRFAGLGSAVEDEEPEPESVEETTSESDTDELEREESVSDSEPAAFPFDDTTKKTVYVRPETIDDLEDARALVDAQLRTEHDVRNLTGREFYDAAFRLAADDTDGLIDELLAARGESDDE</sequence>
<proteinExistence type="predicted"/>
<name>W0JZ04_9EURY</name>
<dbReference type="RefSeq" id="WP_049955208.1">
    <property type="nucleotide sequence ID" value="NZ_CP007059.1"/>
</dbReference>
<feature type="compositionally biased region" description="Acidic residues" evidence="1">
    <location>
        <begin position="14"/>
        <end position="38"/>
    </location>
</feature>
<dbReference type="Pfam" id="PF25925">
    <property type="entry name" value="DUF7970"/>
    <property type="match status" value="1"/>
</dbReference>
<keyword evidence="3" id="KW-1185">Reference proteome</keyword>
<dbReference type="GeneID" id="25147750"/>
<protein>
    <submittedName>
        <fullName evidence="2">Uncharacterized protein</fullName>
    </submittedName>
</protein>
<accession>W0JZ04</accession>
<evidence type="ECO:0000256" key="1">
    <source>
        <dbReference type="SAM" id="MobiDB-lite"/>
    </source>
</evidence>
<dbReference type="HOGENOM" id="CLU_1998678_0_0_2"/>
<dbReference type="PATRIC" id="fig|797299.3.peg.4103"/>
<dbReference type="KEGG" id="hlr:HALLA_21225"/>
<feature type="region of interest" description="Disordered" evidence="1">
    <location>
        <begin position="1"/>
        <end position="58"/>
    </location>
</feature>
<gene>
    <name evidence="2" type="ORF">HALLA_21225</name>
</gene>